<accession>A0A163EJW4</accession>
<dbReference type="EMBL" id="KV440973">
    <property type="protein sequence ID" value="OAD79000.1"/>
    <property type="molecule type" value="Genomic_DNA"/>
</dbReference>
<gene>
    <name evidence="1" type="ORF">PHYBLDRAFT_62231</name>
</gene>
<dbReference type="InParanoid" id="A0A163EJW4"/>
<sequence length="147" mass="16262">MDVCRTISLLEDRRKSLTEDSEMELALSTRDNAPNAILLLPTTSDCDIKRPSSQGKPDGWNQSVKCFKKVSAAHFTGDDLIKAEQVYRVVGKIAQELVHYSFSEYSANNIAIPSWGSLTDDQKAIMSSSLEKNATLKSIALHRSNNS</sequence>
<dbReference type="VEuPathDB" id="FungiDB:PHYBLDRAFT_62231"/>
<organism evidence="1 2">
    <name type="scientific">Phycomyces blakesleeanus (strain ATCC 8743b / DSM 1359 / FGSC 10004 / NBRC 33097 / NRRL 1555)</name>
    <dbReference type="NCBI Taxonomy" id="763407"/>
    <lineage>
        <taxon>Eukaryota</taxon>
        <taxon>Fungi</taxon>
        <taxon>Fungi incertae sedis</taxon>
        <taxon>Mucoromycota</taxon>
        <taxon>Mucoromycotina</taxon>
        <taxon>Mucoromycetes</taxon>
        <taxon>Mucorales</taxon>
        <taxon>Phycomycetaceae</taxon>
        <taxon>Phycomyces</taxon>
    </lineage>
</organism>
<dbReference type="RefSeq" id="XP_018297040.1">
    <property type="nucleotide sequence ID" value="XM_018440939.1"/>
</dbReference>
<keyword evidence="2" id="KW-1185">Reference proteome</keyword>
<protein>
    <submittedName>
        <fullName evidence="1">Uncharacterized protein</fullName>
    </submittedName>
</protein>
<dbReference type="Proteomes" id="UP000077315">
    <property type="component" value="Unassembled WGS sequence"/>
</dbReference>
<dbReference type="AlphaFoldDB" id="A0A163EJW4"/>
<name>A0A163EJW4_PHYB8</name>
<evidence type="ECO:0000313" key="1">
    <source>
        <dbReference type="EMBL" id="OAD79000.1"/>
    </source>
</evidence>
<dbReference type="GeneID" id="29001845"/>
<proteinExistence type="predicted"/>
<reference evidence="2" key="1">
    <citation type="submission" date="2015-06" db="EMBL/GenBank/DDBJ databases">
        <title>Expansion of signal transduction pathways in fungi by whole-genome duplication.</title>
        <authorList>
            <consortium name="DOE Joint Genome Institute"/>
            <person name="Corrochano L.M."/>
            <person name="Kuo A."/>
            <person name="Marcet-Houben M."/>
            <person name="Polaino S."/>
            <person name="Salamov A."/>
            <person name="Villalobos J.M."/>
            <person name="Alvarez M.I."/>
            <person name="Avalos J."/>
            <person name="Benito E.P."/>
            <person name="Benoit I."/>
            <person name="Burger G."/>
            <person name="Camino L.P."/>
            <person name="Canovas D."/>
            <person name="Cerda-Olmedo E."/>
            <person name="Cheng J.-F."/>
            <person name="Dominguez A."/>
            <person name="Elias M."/>
            <person name="Eslava A.P."/>
            <person name="Glaser F."/>
            <person name="Grimwood J."/>
            <person name="Gutierrez G."/>
            <person name="Heitman J."/>
            <person name="Henrissat B."/>
            <person name="Iturriaga E.A."/>
            <person name="Lang B.F."/>
            <person name="Lavin J.L."/>
            <person name="Lee S."/>
            <person name="Li W."/>
            <person name="Lindquist E."/>
            <person name="Lopez-Garcia S."/>
            <person name="Luque E.M."/>
            <person name="Marcos A.T."/>
            <person name="Martin J."/>
            <person name="McCluskey K."/>
            <person name="Medina H.R."/>
            <person name="Miralles-Duran A."/>
            <person name="Miyazaki A."/>
            <person name="Munoz-Torres E."/>
            <person name="Oguiza J.A."/>
            <person name="Ohm R."/>
            <person name="Olmedo M."/>
            <person name="Orejas M."/>
            <person name="Ortiz-Castellanos L."/>
            <person name="Pisabarro A.G."/>
            <person name="Rodriguez-Romero J."/>
            <person name="Ruiz-Herrera J."/>
            <person name="Ruiz-Vazquez R."/>
            <person name="Sanz C."/>
            <person name="Schackwitz W."/>
            <person name="Schmutz J."/>
            <person name="Shahriari M."/>
            <person name="Shelest E."/>
            <person name="Silva-Franco F."/>
            <person name="Soanes D."/>
            <person name="Syed K."/>
            <person name="Tagua V.G."/>
            <person name="Talbot N.J."/>
            <person name="Thon M."/>
            <person name="De vries R.P."/>
            <person name="Wiebenga A."/>
            <person name="Yadav J.S."/>
            <person name="Braun E.L."/>
            <person name="Baker S."/>
            <person name="Garre V."/>
            <person name="Horwitz B."/>
            <person name="Torres-Martinez S."/>
            <person name="Idnurm A."/>
            <person name="Herrera-Estrella A."/>
            <person name="Gabaldon T."/>
            <person name="Grigoriev I.V."/>
        </authorList>
    </citation>
    <scope>NUCLEOTIDE SEQUENCE [LARGE SCALE GENOMIC DNA]</scope>
    <source>
        <strain evidence="2">NRRL 1555(-)</strain>
    </source>
</reference>
<evidence type="ECO:0000313" key="2">
    <source>
        <dbReference type="Proteomes" id="UP000077315"/>
    </source>
</evidence>